<proteinExistence type="inferred from homology"/>
<comment type="subunit">
    <text evidence="4">Component of the lipopolysaccharide transport and assembly complex.</text>
</comment>
<keyword evidence="7" id="KW-1185">Reference proteome</keyword>
<comment type="subcellular location">
    <subcellularLocation>
        <location evidence="4">Periplasm</location>
    </subcellularLocation>
</comment>
<keyword evidence="3 4" id="KW-0574">Periplasm</keyword>
<dbReference type="OrthoDB" id="9795964at2"/>
<evidence type="ECO:0000313" key="7">
    <source>
        <dbReference type="Proteomes" id="UP000295793"/>
    </source>
</evidence>
<evidence type="ECO:0000259" key="5">
    <source>
        <dbReference type="Pfam" id="PF03968"/>
    </source>
</evidence>
<comment type="function">
    <text evidence="4">Involved in the assembly of lipopolysaccharide (LPS). Required for the translocation of LPS from the inner membrane to the outer membrane. May form a bridge between the inner membrane and the outer membrane, via interactions with LptC and LptD, thereby facilitating LPS transfer across the periplasm.</text>
</comment>
<dbReference type="RefSeq" id="WP_132703353.1">
    <property type="nucleotide sequence ID" value="NZ_SLZR01000019.1"/>
</dbReference>
<dbReference type="HAMAP" id="MF_01914">
    <property type="entry name" value="LPS_assembly_LptA"/>
    <property type="match status" value="1"/>
</dbReference>
<dbReference type="PANTHER" id="PTHR36504">
    <property type="entry name" value="LIPOPOLYSACCHARIDE EXPORT SYSTEM PROTEIN LPTA"/>
    <property type="match status" value="1"/>
</dbReference>
<evidence type="ECO:0000256" key="3">
    <source>
        <dbReference type="ARBA" id="ARBA00022764"/>
    </source>
</evidence>
<evidence type="ECO:0000256" key="2">
    <source>
        <dbReference type="ARBA" id="ARBA00022729"/>
    </source>
</evidence>
<dbReference type="InterPro" id="IPR052037">
    <property type="entry name" value="LPS_export_LptA"/>
</dbReference>
<dbReference type="NCBIfam" id="TIGR03002">
    <property type="entry name" value="outer_YhbN_LptA"/>
    <property type="match status" value="1"/>
</dbReference>
<keyword evidence="1 4" id="KW-0813">Transport</keyword>
<gene>
    <name evidence="4" type="primary">lptA</name>
    <name evidence="6" type="ORF">BCF53_11947</name>
</gene>
<dbReference type="EMBL" id="SLZR01000019">
    <property type="protein sequence ID" value="TCS37625.1"/>
    <property type="molecule type" value="Genomic_DNA"/>
</dbReference>
<dbReference type="GO" id="GO:0015920">
    <property type="term" value="P:lipopolysaccharide transport"/>
    <property type="evidence" value="ECO:0007669"/>
    <property type="project" value="UniProtKB-UniRule"/>
</dbReference>
<dbReference type="InterPro" id="IPR014340">
    <property type="entry name" value="LptA"/>
</dbReference>
<dbReference type="Gene3D" id="2.60.450.10">
    <property type="entry name" value="Lipopolysaccharide (LPS) transport protein A like domain"/>
    <property type="match status" value="1"/>
</dbReference>
<evidence type="ECO:0000256" key="4">
    <source>
        <dbReference type="HAMAP-Rule" id="MF_01914"/>
    </source>
</evidence>
<dbReference type="GO" id="GO:0043165">
    <property type="term" value="P:Gram-negative-bacterium-type cell outer membrane assembly"/>
    <property type="evidence" value="ECO:0007669"/>
    <property type="project" value="UniProtKB-UniRule"/>
</dbReference>
<dbReference type="InterPro" id="IPR005653">
    <property type="entry name" value="OstA-like_N"/>
</dbReference>
<feature type="chain" id="PRO_5021049798" description="Lipopolysaccharide export system protein LptA" evidence="4">
    <location>
        <begin position="25"/>
        <end position="175"/>
    </location>
</feature>
<dbReference type="Pfam" id="PF03968">
    <property type="entry name" value="LptD_N"/>
    <property type="match status" value="1"/>
</dbReference>
<dbReference type="GO" id="GO:0001530">
    <property type="term" value="F:lipopolysaccharide binding"/>
    <property type="evidence" value="ECO:0007669"/>
    <property type="project" value="InterPro"/>
</dbReference>
<sequence length="175" mass="18832" precursor="true">MTPFKHLVKPVVVAALLHSSLTFALPEDRNLPITGKADTNTLDTNTGTSVLTGNVVINQGKLQILADQVTIITDPETNDLTYMKAIGKPAQFTDIPELDADEVEVTGDTVEYYPQQNLIVTLGNSQITQSGNEARGEKIEYDTLSGQMVIYSARALSGDNSQGQAELLLQPGTVD</sequence>
<protein>
    <recommendedName>
        <fullName evidence="4">Lipopolysaccharide export system protein LptA</fullName>
    </recommendedName>
</protein>
<comment type="similarity">
    <text evidence="4">Belongs to the LptA family.</text>
</comment>
<name>A0A4R3HZD6_9GAMM</name>
<keyword evidence="2 4" id="KW-0732">Signal</keyword>
<evidence type="ECO:0000313" key="6">
    <source>
        <dbReference type="EMBL" id="TCS37625.1"/>
    </source>
</evidence>
<dbReference type="GO" id="GO:0030288">
    <property type="term" value="C:outer membrane-bounded periplasmic space"/>
    <property type="evidence" value="ECO:0007669"/>
    <property type="project" value="TreeGrafter"/>
</dbReference>
<feature type="signal peptide" evidence="4">
    <location>
        <begin position="1"/>
        <end position="24"/>
    </location>
</feature>
<organism evidence="6 7">
    <name type="scientific">Reinekea marinisedimentorum</name>
    <dbReference type="NCBI Taxonomy" id="230495"/>
    <lineage>
        <taxon>Bacteria</taxon>
        <taxon>Pseudomonadati</taxon>
        <taxon>Pseudomonadota</taxon>
        <taxon>Gammaproteobacteria</taxon>
        <taxon>Oceanospirillales</taxon>
        <taxon>Saccharospirillaceae</taxon>
        <taxon>Reinekea</taxon>
    </lineage>
</organism>
<dbReference type="Proteomes" id="UP000295793">
    <property type="component" value="Unassembled WGS sequence"/>
</dbReference>
<dbReference type="GO" id="GO:0017089">
    <property type="term" value="F:glycolipid transfer activity"/>
    <property type="evidence" value="ECO:0007669"/>
    <property type="project" value="TreeGrafter"/>
</dbReference>
<reference evidence="6 7" key="1">
    <citation type="submission" date="2019-03" db="EMBL/GenBank/DDBJ databases">
        <title>Genomic Encyclopedia of Archaeal and Bacterial Type Strains, Phase II (KMG-II): from individual species to whole genera.</title>
        <authorList>
            <person name="Goeker M."/>
        </authorList>
    </citation>
    <scope>NUCLEOTIDE SEQUENCE [LARGE SCALE GENOMIC DNA]</scope>
    <source>
        <strain evidence="6 7">DSM 15388</strain>
    </source>
</reference>
<evidence type="ECO:0000256" key="1">
    <source>
        <dbReference type="ARBA" id="ARBA00022448"/>
    </source>
</evidence>
<dbReference type="PANTHER" id="PTHR36504:SF1">
    <property type="entry name" value="LIPOPOLYSACCHARIDE EXPORT SYSTEM PROTEIN LPTA"/>
    <property type="match status" value="1"/>
</dbReference>
<comment type="caution">
    <text evidence="6">The sequence shown here is derived from an EMBL/GenBank/DDBJ whole genome shotgun (WGS) entry which is preliminary data.</text>
</comment>
<dbReference type="AlphaFoldDB" id="A0A4R3HZD6"/>
<feature type="domain" description="Organic solvent tolerance-like N-terminal" evidence="5">
    <location>
        <begin position="36"/>
        <end position="146"/>
    </location>
</feature>
<accession>A0A4R3HZD6</accession>
<dbReference type="GO" id="GO:0009279">
    <property type="term" value="C:cell outer membrane"/>
    <property type="evidence" value="ECO:0007669"/>
    <property type="project" value="TreeGrafter"/>
</dbReference>